<gene>
    <name evidence="1" type="ORF">ACFSJH_00085</name>
</gene>
<sequence>MQRRRRDQTQPVSAYRFMVELDGLLVAGFSEVSGLVVETQVEEYREGGLNQFTHRLPAQTVHVPLILKRGMTKSNELWNWYAAVTEGRIERKSGSIILFDEFDQEYRRWNFYDGYPVKWSGPELQAMMSEVAVEYVELVHNGFKMM</sequence>
<protein>
    <submittedName>
        <fullName evidence="1">Phage tail protein</fullName>
    </submittedName>
</protein>
<dbReference type="InterPro" id="IPR011747">
    <property type="entry name" value="CHP02241"/>
</dbReference>
<comment type="caution">
    <text evidence="1">The sequence shown here is derived from an EMBL/GenBank/DDBJ whole genome shotgun (WGS) entry which is preliminary data.</text>
</comment>
<dbReference type="PANTHER" id="PTHR38009">
    <property type="entry name" value="CONSERVED HYPOTHETICAL PHAGE TAIL PROTEIN"/>
    <property type="match status" value="1"/>
</dbReference>
<dbReference type="RefSeq" id="WP_377769126.1">
    <property type="nucleotide sequence ID" value="NZ_JBHUHO010000001.1"/>
</dbReference>
<keyword evidence="2" id="KW-1185">Reference proteome</keyword>
<dbReference type="Pfam" id="PF06841">
    <property type="entry name" value="Phage_T4_gp19"/>
    <property type="match status" value="1"/>
</dbReference>
<proteinExistence type="predicted"/>
<organism evidence="1 2">
    <name type="scientific">Paenibacillus yanchengensis</name>
    <dbReference type="NCBI Taxonomy" id="2035833"/>
    <lineage>
        <taxon>Bacteria</taxon>
        <taxon>Bacillati</taxon>
        <taxon>Bacillota</taxon>
        <taxon>Bacilli</taxon>
        <taxon>Bacillales</taxon>
        <taxon>Paenibacillaceae</taxon>
        <taxon>Paenibacillus</taxon>
    </lineage>
</organism>
<reference evidence="2" key="1">
    <citation type="journal article" date="2019" name="Int. J. Syst. Evol. Microbiol.">
        <title>The Global Catalogue of Microorganisms (GCM) 10K type strain sequencing project: providing services to taxonomists for standard genome sequencing and annotation.</title>
        <authorList>
            <consortium name="The Broad Institute Genomics Platform"/>
            <consortium name="The Broad Institute Genome Sequencing Center for Infectious Disease"/>
            <person name="Wu L."/>
            <person name="Ma J."/>
        </authorList>
    </citation>
    <scope>NUCLEOTIDE SEQUENCE [LARGE SCALE GENOMIC DNA]</scope>
    <source>
        <strain evidence="2">GH52</strain>
    </source>
</reference>
<name>A0ABW4YEQ8_9BACL</name>
<dbReference type="InterPro" id="IPR010667">
    <property type="entry name" value="Phage_T4_Gp19"/>
</dbReference>
<accession>A0ABW4YEQ8</accession>
<dbReference type="PANTHER" id="PTHR38009:SF1">
    <property type="entry name" value="CONSERVED HYPOTHETICAL PHAGE TAIL PROTEIN"/>
    <property type="match status" value="1"/>
</dbReference>
<dbReference type="NCBIfam" id="TIGR02241">
    <property type="entry name" value="conserved hypothetical phage tail region protein"/>
    <property type="match status" value="1"/>
</dbReference>
<evidence type="ECO:0000313" key="2">
    <source>
        <dbReference type="Proteomes" id="UP001597362"/>
    </source>
</evidence>
<evidence type="ECO:0000313" key="1">
    <source>
        <dbReference type="EMBL" id="MFD2114153.1"/>
    </source>
</evidence>
<dbReference type="EMBL" id="JBHUHO010000001">
    <property type="protein sequence ID" value="MFD2114153.1"/>
    <property type="molecule type" value="Genomic_DNA"/>
</dbReference>
<dbReference type="Proteomes" id="UP001597362">
    <property type="component" value="Unassembled WGS sequence"/>
</dbReference>